<reference evidence="2 3" key="1">
    <citation type="journal article" date="2016" name="Mol. Biol. Evol.">
        <title>Comparative Genomics of Early-Diverging Mushroom-Forming Fungi Provides Insights into the Origins of Lignocellulose Decay Capabilities.</title>
        <authorList>
            <person name="Nagy L.G."/>
            <person name="Riley R."/>
            <person name="Tritt A."/>
            <person name="Adam C."/>
            <person name="Daum C."/>
            <person name="Floudas D."/>
            <person name="Sun H."/>
            <person name="Yadav J.S."/>
            <person name="Pangilinan J."/>
            <person name="Larsson K.H."/>
            <person name="Matsuura K."/>
            <person name="Barry K."/>
            <person name="Labutti K."/>
            <person name="Kuo R."/>
            <person name="Ohm R.A."/>
            <person name="Bhattacharya S.S."/>
            <person name="Shirouzu T."/>
            <person name="Yoshinaga Y."/>
            <person name="Martin F.M."/>
            <person name="Grigoriev I.V."/>
            <person name="Hibbett D.S."/>
        </authorList>
    </citation>
    <scope>NUCLEOTIDE SEQUENCE [LARGE SCALE GENOMIC DNA]</scope>
    <source>
        <strain evidence="2 3">HHB12029</strain>
    </source>
</reference>
<feature type="compositionally biased region" description="Basic residues" evidence="1">
    <location>
        <begin position="271"/>
        <end position="280"/>
    </location>
</feature>
<proteinExistence type="predicted"/>
<keyword evidence="3" id="KW-1185">Reference proteome</keyword>
<gene>
    <name evidence="2" type="ORF">EXIGLDRAFT_467223</name>
</gene>
<name>A0A165K070_EXIGL</name>
<sequence length="341" mass="37513">MFSQPSQGSANPSASFPALWNYVEPALNHILRSSHNGGSKAPSIAVDYYSAIHTATYNFLSAQGDAAVSNHSQRLNNGRDGAEKERFLASGCDLYEQLDRFFAEVAREILANAPQDDANLLHYYVPSYQRFQSGVLSIARLLNYINRHYVKRAVDEDRGWMRLGDIVDVVAASAASARDASDMTIRQKIAEKFRERRAEELRKWGYTDGAESLAQAEARAEAASSPDRIIPVSSLGMRRWRTDFLEPLLATPPALKGKGKRRGAAPDAPHKKNALPKSRLARAVRDITADTADPGTLNERRQLALVVYDSLADVGVRIDHPLRKKLAKFIGTPSADAPSVG</sequence>
<evidence type="ECO:0008006" key="4">
    <source>
        <dbReference type="Google" id="ProtNLM"/>
    </source>
</evidence>
<dbReference type="Proteomes" id="UP000077266">
    <property type="component" value="Unassembled WGS sequence"/>
</dbReference>
<evidence type="ECO:0000313" key="3">
    <source>
        <dbReference type="Proteomes" id="UP000077266"/>
    </source>
</evidence>
<dbReference type="OrthoDB" id="27073at2759"/>
<dbReference type="InParanoid" id="A0A165K070"/>
<dbReference type="STRING" id="1314781.A0A165K070"/>
<protein>
    <recommendedName>
        <fullName evidence="4">Cullin repeat-containing protein</fullName>
    </recommendedName>
</protein>
<feature type="region of interest" description="Disordered" evidence="1">
    <location>
        <begin position="251"/>
        <end position="280"/>
    </location>
</feature>
<organism evidence="2 3">
    <name type="scientific">Exidia glandulosa HHB12029</name>
    <dbReference type="NCBI Taxonomy" id="1314781"/>
    <lineage>
        <taxon>Eukaryota</taxon>
        <taxon>Fungi</taxon>
        <taxon>Dikarya</taxon>
        <taxon>Basidiomycota</taxon>
        <taxon>Agaricomycotina</taxon>
        <taxon>Agaricomycetes</taxon>
        <taxon>Auriculariales</taxon>
        <taxon>Exidiaceae</taxon>
        <taxon>Exidia</taxon>
    </lineage>
</organism>
<dbReference type="AlphaFoldDB" id="A0A165K070"/>
<dbReference type="EMBL" id="KV425954">
    <property type="protein sequence ID" value="KZV95600.1"/>
    <property type="molecule type" value="Genomic_DNA"/>
</dbReference>
<evidence type="ECO:0000256" key="1">
    <source>
        <dbReference type="SAM" id="MobiDB-lite"/>
    </source>
</evidence>
<dbReference type="Gene3D" id="1.20.1310.10">
    <property type="entry name" value="Cullin Repeats"/>
    <property type="match status" value="1"/>
</dbReference>
<dbReference type="InterPro" id="IPR016159">
    <property type="entry name" value="Cullin_repeat-like_dom_sf"/>
</dbReference>
<evidence type="ECO:0000313" key="2">
    <source>
        <dbReference type="EMBL" id="KZV95600.1"/>
    </source>
</evidence>
<accession>A0A165K070</accession>
<dbReference type="SUPFAM" id="SSF74788">
    <property type="entry name" value="Cullin repeat-like"/>
    <property type="match status" value="1"/>
</dbReference>